<dbReference type="Proteomes" id="UP000321393">
    <property type="component" value="Unassembled WGS sequence"/>
</dbReference>
<sequence length="97" mass="10798">MDRRTFAILCHLLRTVVGLSSTKIVDVEEMVAMFLHNCLGALDGTYIKVNMSAGDRPLFRTKKGEIATNVLDVCDMKGDFVYVLVGWEGFTANLQIL</sequence>
<reference evidence="4 5" key="1">
    <citation type="submission" date="2019-08" db="EMBL/GenBank/DDBJ databases">
        <title>Draft genome sequences of two oriental melons (Cucumis melo L. var makuwa).</title>
        <authorList>
            <person name="Kwon S.-Y."/>
        </authorList>
    </citation>
    <scope>NUCLEOTIDE SEQUENCE [LARGE SCALE GENOMIC DNA]</scope>
    <source>
        <strain evidence="5">cv. Chang Bougi</strain>
        <strain evidence="4">cv. SW 3</strain>
        <tissue evidence="2">Leaf</tissue>
    </source>
</reference>
<evidence type="ECO:0000313" key="3">
    <source>
        <dbReference type="EMBL" id="TYK28335.1"/>
    </source>
</evidence>
<dbReference type="PANTHER" id="PTHR22930">
    <property type="match status" value="1"/>
</dbReference>
<evidence type="ECO:0000313" key="2">
    <source>
        <dbReference type="EMBL" id="KAA0048532.1"/>
    </source>
</evidence>
<dbReference type="AlphaFoldDB" id="A0A5A7TYC5"/>
<keyword evidence="1" id="KW-0732">Signal</keyword>
<dbReference type="EMBL" id="SSTD01002133">
    <property type="protein sequence ID" value="TYK28335.1"/>
    <property type="molecule type" value="Genomic_DNA"/>
</dbReference>
<evidence type="ECO:0000313" key="5">
    <source>
        <dbReference type="Proteomes" id="UP000321947"/>
    </source>
</evidence>
<organism evidence="2 4">
    <name type="scientific">Cucumis melo var. makuwa</name>
    <name type="common">Oriental melon</name>
    <dbReference type="NCBI Taxonomy" id="1194695"/>
    <lineage>
        <taxon>Eukaryota</taxon>
        <taxon>Viridiplantae</taxon>
        <taxon>Streptophyta</taxon>
        <taxon>Embryophyta</taxon>
        <taxon>Tracheophyta</taxon>
        <taxon>Spermatophyta</taxon>
        <taxon>Magnoliopsida</taxon>
        <taxon>eudicotyledons</taxon>
        <taxon>Gunneridae</taxon>
        <taxon>Pentapetalae</taxon>
        <taxon>rosids</taxon>
        <taxon>fabids</taxon>
        <taxon>Cucurbitales</taxon>
        <taxon>Cucurbitaceae</taxon>
        <taxon>Benincaseae</taxon>
        <taxon>Cucumis</taxon>
    </lineage>
</organism>
<gene>
    <name evidence="3" type="ORF">E5676_scaffold600G001680</name>
    <name evidence="2" type="ORF">E6C27_scaffold61G001590</name>
</gene>
<feature type="chain" id="PRO_5042722144" evidence="1">
    <location>
        <begin position="19"/>
        <end position="97"/>
    </location>
</feature>
<dbReference type="OrthoDB" id="996163at2759"/>
<dbReference type="EMBL" id="SSTE01012822">
    <property type="protein sequence ID" value="KAA0048532.1"/>
    <property type="molecule type" value="Genomic_DNA"/>
</dbReference>
<evidence type="ECO:0000313" key="4">
    <source>
        <dbReference type="Proteomes" id="UP000321393"/>
    </source>
</evidence>
<comment type="caution">
    <text evidence="2">The sequence shown here is derived from an EMBL/GenBank/DDBJ whole genome shotgun (WGS) entry which is preliminary data.</text>
</comment>
<dbReference type="PANTHER" id="PTHR22930:SF281">
    <property type="entry name" value="NUCLEASE"/>
    <property type="match status" value="1"/>
</dbReference>
<name>A0A5A7TYC5_CUCMM</name>
<dbReference type="Proteomes" id="UP000321947">
    <property type="component" value="Unassembled WGS sequence"/>
</dbReference>
<protein>
    <submittedName>
        <fullName evidence="2">Retrotransposon protein</fullName>
    </submittedName>
</protein>
<dbReference type="STRING" id="1194695.A0A5A7TYC5"/>
<dbReference type="InterPro" id="IPR045249">
    <property type="entry name" value="HARBI1-like"/>
</dbReference>
<evidence type="ECO:0000256" key="1">
    <source>
        <dbReference type="SAM" id="SignalP"/>
    </source>
</evidence>
<accession>A0A5A7TYC5</accession>
<feature type="signal peptide" evidence="1">
    <location>
        <begin position="1"/>
        <end position="18"/>
    </location>
</feature>
<proteinExistence type="predicted"/>